<gene>
    <name evidence="3" type="ORF">TT172_LOCUS8031</name>
</gene>
<evidence type="ECO:0000256" key="1">
    <source>
        <dbReference type="SAM" id="MobiDB-lite"/>
    </source>
</evidence>
<feature type="transmembrane region" description="Helical" evidence="2">
    <location>
        <begin position="727"/>
        <end position="747"/>
    </location>
</feature>
<accession>A0A3S4D8G3</accession>
<evidence type="ECO:0000313" key="4">
    <source>
        <dbReference type="Proteomes" id="UP000289323"/>
    </source>
</evidence>
<sequence length="951" mass="107450">MSSSGSQSSPHGGNINPDQQRYHQYMNKLNALFPYQASTTAPPAPVNSPKPAGSKPAVRKPAARASPAELGGTSLMAQTKPPEAGHYEYLNPELDCPSWWSYFFAGGYLWRWLSSPHLYFLGGLEYRANPSPFTVIDGMGREKTYERPFECYIDPFTGKIRRLYVQAPDSLCRLFPKNANATWRRTPIRNASSIWFRLANLPFRLVDRQRRGDISELQPRDWLVVIPMWAVTVVLFLVGWALDLISSAVSPDERKDKTKYLPLLYSGLRYPRLARNMLENREEVLRRLKAQEADNKKAAISNYRTFRPRFLNYLVEVEIEGQKSVGFERLPVRPDDFTPYVLVAFSSDHYHIPAKDGTDRESDLEALLAIATKAAELYFRPTPEDLKQKSKAFWLSANCMPYNARADEYGLVHEVDERDSERLQNQDTYSISDIVRAAEHVIVVAGHMERPWDDGALRVWGQRVWTLPEIVLSKGDSVTVWQCGVRQSGDQQESEPHVEVREIRKAFFPSMAWPDPLTSRQLIEHYSNLHLSRLELVKIGLECLMNRSLKVKYPGDRSYALMGLLRSRPPIDTTDSPFQAFARLSLPQDSDRLMERLICLLPEEPGQSWELMRDQYEASLWDIYPDTQVCAVGENDTIVIDGAYGAQIQWSMFSSVRVRRRFTIRRLLCFYTITFSPWIFIIGLILAASAKREQAQYTNSLPQNPLGLDIPRTSDTTPDSVKKKYKAGVALTVLTLVLFILPAPYYISQLYTGKLWEVEPCFFGIEGYVPLEVIEERLLGTRSPRQRRLRWSAFGSPLSRHTQGPPHYERASAAAAAADEGDAFLPTYPVTPLDPTAPCPACATPTSAPRYCAHHPTPASLHDMSRSPMGALKPFTLVDTLNMTATLFYAARPPTVLVVGGSEGGMKRALACSFDLATGTLVRETVLRIPTRSVGCMERLPRVRIGLGRAL</sequence>
<evidence type="ECO:0000313" key="3">
    <source>
        <dbReference type="EMBL" id="SPQ25612.1"/>
    </source>
</evidence>
<organism evidence="3 4">
    <name type="scientific">Thermothielavioides terrestris</name>
    <dbReference type="NCBI Taxonomy" id="2587410"/>
    <lineage>
        <taxon>Eukaryota</taxon>
        <taxon>Fungi</taxon>
        <taxon>Dikarya</taxon>
        <taxon>Ascomycota</taxon>
        <taxon>Pezizomycotina</taxon>
        <taxon>Sordariomycetes</taxon>
        <taxon>Sordariomycetidae</taxon>
        <taxon>Sordariales</taxon>
        <taxon>Chaetomiaceae</taxon>
        <taxon>Thermothielavioides</taxon>
    </lineage>
</organism>
<proteinExistence type="predicted"/>
<evidence type="ECO:0000256" key="2">
    <source>
        <dbReference type="SAM" id="Phobius"/>
    </source>
</evidence>
<feature type="region of interest" description="Disordered" evidence="1">
    <location>
        <begin position="37"/>
        <end position="77"/>
    </location>
</feature>
<name>A0A3S4D8G3_9PEZI</name>
<dbReference type="EMBL" id="OUUZ01000015">
    <property type="protein sequence ID" value="SPQ25612.1"/>
    <property type="molecule type" value="Genomic_DNA"/>
</dbReference>
<keyword evidence="2" id="KW-1133">Transmembrane helix</keyword>
<protein>
    <submittedName>
        <fullName evidence="3">D9231210-e810-41bf-9b25-17d28832bb11</fullName>
    </submittedName>
</protein>
<keyword evidence="2" id="KW-0472">Membrane</keyword>
<feature type="region of interest" description="Disordered" evidence="1">
    <location>
        <begin position="1"/>
        <end position="21"/>
    </location>
</feature>
<feature type="transmembrane region" description="Helical" evidence="2">
    <location>
        <begin position="667"/>
        <end position="690"/>
    </location>
</feature>
<reference evidence="3 4" key="1">
    <citation type="submission" date="2018-04" db="EMBL/GenBank/DDBJ databases">
        <authorList>
            <person name="Huttner S."/>
            <person name="Dainat J."/>
        </authorList>
    </citation>
    <scope>NUCLEOTIDE SEQUENCE [LARGE SCALE GENOMIC DNA]</scope>
</reference>
<dbReference type="Proteomes" id="UP000289323">
    <property type="component" value="Unassembled WGS sequence"/>
</dbReference>
<keyword evidence="2" id="KW-0812">Transmembrane</keyword>
<dbReference type="AlphaFoldDB" id="A0A3S4D8G3"/>